<evidence type="ECO:0000256" key="5">
    <source>
        <dbReference type="ARBA" id="ARBA00022801"/>
    </source>
</evidence>
<dbReference type="PROSITE" id="PS00629">
    <property type="entry name" value="IMP_1"/>
    <property type="match status" value="1"/>
</dbReference>
<keyword evidence="10" id="KW-1185">Reference proteome</keyword>
<evidence type="ECO:0000313" key="10">
    <source>
        <dbReference type="Proteomes" id="UP000589036"/>
    </source>
</evidence>
<dbReference type="GO" id="GO:0046854">
    <property type="term" value="P:phosphatidylinositol phosphate biosynthetic process"/>
    <property type="evidence" value="ECO:0007669"/>
    <property type="project" value="InterPro"/>
</dbReference>
<keyword evidence="5 8" id="KW-0378">Hydrolase</keyword>
<comment type="caution">
    <text evidence="9">The sequence shown here is derived from an EMBL/GenBank/DDBJ whole genome shotgun (WGS) entry which is preliminary data.</text>
</comment>
<protein>
    <recommendedName>
        <fullName evidence="8">Inositol-1-monophosphatase</fullName>
        <ecNumber evidence="8">3.1.3.25</ecNumber>
    </recommendedName>
</protein>
<dbReference type="GO" id="GO:0046872">
    <property type="term" value="F:metal ion binding"/>
    <property type="evidence" value="ECO:0007669"/>
    <property type="project" value="UniProtKB-KW"/>
</dbReference>
<dbReference type="GO" id="GO:0007165">
    <property type="term" value="P:signal transduction"/>
    <property type="evidence" value="ECO:0007669"/>
    <property type="project" value="TreeGrafter"/>
</dbReference>
<reference evidence="9 10" key="1">
    <citation type="submission" date="2020-07" db="EMBL/GenBank/DDBJ databases">
        <title>Sequencing the genomes of 1000 actinobacteria strains.</title>
        <authorList>
            <person name="Klenk H.-P."/>
        </authorList>
    </citation>
    <scope>NUCLEOTIDE SEQUENCE [LARGE SCALE GENOMIC DNA]</scope>
    <source>
        <strain evidence="9 10">CXB654</strain>
    </source>
</reference>
<dbReference type="InterPro" id="IPR033942">
    <property type="entry name" value="IMPase"/>
</dbReference>
<comment type="catalytic activity">
    <reaction evidence="1 8">
        <text>a myo-inositol phosphate + H2O = myo-inositol + phosphate</text>
        <dbReference type="Rhea" id="RHEA:24056"/>
        <dbReference type="ChEBI" id="CHEBI:15377"/>
        <dbReference type="ChEBI" id="CHEBI:17268"/>
        <dbReference type="ChEBI" id="CHEBI:43474"/>
        <dbReference type="ChEBI" id="CHEBI:84139"/>
        <dbReference type="EC" id="3.1.3.25"/>
    </reaction>
</comment>
<dbReference type="Gene3D" id="3.40.190.80">
    <property type="match status" value="1"/>
</dbReference>
<dbReference type="GO" id="GO:0008934">
    <property type="term" value="F:inositol monophosphate 1-phosphatase activity"/>
    <property type="evidence" value="ECO:0007669"/>
    <property type="project" value="InterPro"/>
</dbReference>
<dbReference type="GO" id="GO:0006020">
    <property type="term" value="P:inositol metabolic process"/>
    <property type="evidence" value="ECO:0007669"/>
    <property type="project" value="TreeGrafter"/>
</dbReference>
<dbReference type="CDD" id="cd01639">
    <property type="entry name" value="IMPase"/>
    <property type="match status" value="1"/>
</dbReference>
<dbReference type="Gene3D" id="3.30.540.10">
    <property type="entry name" value="Fructose-1,6-Bisphosphatase, subunit A, domain 1"/>
    <property type="match status" value="1"/>
</dbReference>
<feature type="binding site" evidence="7">
    <location>
        <position position="221"/>
    </location>
    <ligand>
        <name>Mg(2+)</name>
        <dbReference type="ChEBI" id="CHEBI:18420"/>
        <label>1</label>
        <note>catalytic</note>
    </ligand>
</feature>
<feature type="binding site" evidence="7">
    <location>
        <position position="97"/>
    </location>
    <ligand>
        <name>Mg(2+)</name>
        <dbReference type="ChEBI" id="CHEBI:18420"/>
        <label>1</label>
        <note>catalytic</note>
    </ligand>
</feature>
<keyword evidence="6 7" id="KW-0460">Magnesium</keyword>
<dbReference type="EC" id="3.1.3.25" evidence="8"/>
<dbReference type="PROSITE" id="PS00630">
    <property type="entry name" value="IMP_2"/>
    <property type="match status" value="1"/>
</dbReference>
<evidence type="ECO:0000256" key="3">
    <source>
        <dbReference type="ARBA" id="ARBA00009759"/>
    </source>
</evidence>
<dbReference type="EMBL" id="JACCCC010000001">
    <property type="protein sequence ID" value="NYE47983.1"/>
    <property type="molecule type" value="Genomic_DNA"/>
</dbReference>
<dbReference type="InterPro" id="IPR000760">
    <property type="entry name" value="Inositol_monophosphatase-like"/>
</dbReference>
<dbReference type="AlphaFoldDB" id="A0A852TYW4"/>
<name>A0A852TYW4_9ACTN</name>
<evidence type="ECO:0000313" key="9">
    <source>
        <dbReference type="EMBL" id="NYE47983.1"/>
    </source>
</evidence>
<proteinExistence type="inferred from homology"/>
<dbReference type="InterPro" id="IPR020550">
    <property type="entry name" value="Inositol_monophosphatase_CS"/>
</dbReference>
<evidence type="ECO:0000256" key="1">
    <source>
        <dbReference type="ARBA" id="ARBA00001033"/>
    </source>
</evidence>
<dbReference type="RefSeq" id="WP_179643847.1">
    <property type="nucleotide sequence ID" value="NZ_BAAAYY010000003.1"/>
</dbReference>
<dbReference type="InterPro" id="IPR020583">
    <property type="entry name" value="Inositol_monoP_metal-BS"/>
</dbReference>
<dbReference type="PRINTS" id="PR00377">
    <property type="entry name" value="IMPHPHTASES"/>
</dbReference>
<dbReference type="Pfam" id="PF00459">
    <property type="entry name" value="Inositol_P"/>
    <property type="match status" value="1"/>
</dbReference>
<sequence>MHPLSDGRISAQASVALAADAKAAALRGGGIALEGFRKQVRVVGKGSDYDIVTRYDRLSEEAITEYLLTEHPEAAVLGEEAGQSGDGDLVWFVDPIDGTKNFASGLPLFCVSVGAAYRGSMVAAAVYDPVHDDLYSASLGGAFLNGEPLRSHGSELPCESVVLIDGPDEGPEYPPTHQEILIDCLREFRAVRRIGSCALELAYVASGRADVQVGLDIHPWDVAAGMFILRQSGGHYEVPADAASGGQPEWESPVFLAYTANFRIRRSRLRSRILGVHGSP</sequence>
<dbReference type="PANTHER" id="PTHR20854:SF4">
    <property type="entry name" value="INOSITOL-1-MONOPHOSPHATASE-RELATED"/>
    <property type="match status" value="1"/>
</dbReference>
<keyword evidence="4 7" id="KW-0479">Metal-binding</keyword>
<comment type="similarity">
    <text evidence="3 8">Belongs to the inositol monophosphatase superfamily.</text>
</comment>
<evidence type="ECO:0000256" key="8">
    <source>
        <dbReference type="RuleBase" id="RU364068"/>
    </source>
</evidence>
<evidence type="ECO:0000256" key="6">
    <source>
        <dbReference type="ARBA" id="ARBA00022842"/>
    </source>
</evidence>
<feature type="binding site" evidence="7">
    <location>
        <position position="79"/>
    </location>
    <ligand>
        <name>Mg(2+)</name>
        <dbReference type="ChEBI" id="CHEBI:18420"/>
        <label>1</label>
        <note>catalytic</note>
    </ligand>
</feature>
<evidence type="ECO:0000256" key="4">
    <source>
        <dbReference type="ARBA" id="ARBA00022723"/>
    </source>
</evidence>
<evidence type="ECO:0000256" key="2">
    <source>
        <dbReference type="ARBA" id="ARBA00001946"/>
    </source>
</evidence>
<accession>A0A852TYW4</accession>
<evidence type="ECO:0000256" key="7">
    <source>
        <dbReference type="PIRSR" id="PIRSR600760-2"/>
    </source>
</evidence>
<organism evidence="9 10">
    <name type="scientific">Spinactinospora alkalitolerans</name>
    <dbReference type="NCBI Taxonomy" id="687207"/>
    <lineage>
        <taxon>Bacteria</taxon>
        <taxon>Bacillati</taxon>
        <taxon>Actinomycetota</taxon>
        <taxon>Actinomycetes</taxon>
        <taxon>Streptosporangiales</taxon>
        <taxon>Nocardiopsidaceae</taxon>
        <taxon>Spinactinospora</taxon>
    </lineage>
</organism>
<feature type="binding site" evidence="7">
    <location>
        <position position="96"/>
    </location>
    <ligand>
        <name>Mg(2+)</name>
        <dbReference type="ChEBI" id="CHEBI:18420"/>
        <label>1</label>
        <note>catalytic</note>
    </ligand>
</feature>
<dbReference type="PANTHER" id="PTHR20854">
    <property type="entry name" value="INOSITOL MONOPHOSPHATASE"/>
    <property type="match status" value="1"/>
</dbReference>
<dbReference type="Proteomes" id="UP000589036">
    <property type="component" value="Unassembled WGS sequence"/>
</dbReference>
<gene>
    <name evidence="9" type="ORF">HDA32_003103</name>
</gene>
<feature type="binding site" evidence="7">
    <location>
        <position position="94"/>
    </location>
    <ligand>
        <name>Mg(2+)</name>
        <dbReference type="ChEBI" id="CHEBI:18420"/>
        <label>1</label>
        <note>catalytic</note>
    </ligand>
</feature>
<comment type="cofactor">
    <cofactor evidence="2 7 8">
        <name>Mg(2+)</name>
        <dbReference type="ChEBI" id="CHEBI:18420"/>
    </cofactor>
</comment>
<dbReference type="SUPFAM" id="SSF56655">
    <property type="entry name" value="Carbohydrate phosphatase"/>
    <property type="match status" value="1"/>
</dbReference>